<feature type="domain" description="Glycosyltransferase 2-like" evidence="4">
    <location>
        <begin position="244"/>
        <end position="373"/>
    </location>
</feature>
<dbReference type="InterPro" id="IPR029044">
    <property type="entry name" value="Nucleotide-diphossugar_trans"/>
</dbReference>
<evidence type="ECO:0000259" key="4">
    <source>
        <dbReference type="Pfam" id="PF00535"/>
    </source>
</evidence>
<dbReference type="GO" id="GO:0016757">
    <property type="term" value="F:glycosyltransferase activity"/>
    <property type="evidence" value="ECO:0007669"/>
    <property type="project" value="UniProtKB-KW"/>
</dbReference>
<protein>
    <submittedName>
        <fullName evidence="5">Glycosyltransferase family 2 protein</fullName>
    </submittedName>
</protein>
<dbReference type="Gene3D" id="3.90.550.10">
    <property type="entry name" value="Spore Coat Polysaccharide Biosynthesis Protein SpsA, Chain A"/>
    <property type="match status" value="1"/>
</dbReference>
<dbReference type="EMBL" id="SIRS01000001">
    <property type="protein sequence ID" value="TBN18522.1"/>
    <property type="molecule type" value="Genomic_DNA"/>
</dbReference>
<gene>
    <name evidence="5" type="ORF">EYD46_00190</name>
</gene>
<keyword evidence="3 5" id="KW-0808">Transferase</keyword>
<dbReference type="AlphaFoldDB" id="A0A4Q9FVH7"/>
<evidence type="ECO:0000313" key="6">
    <source>
        <dbReference type="Proteomes" id="UP000292372"/>
    </source>
</evidence>
<evidence type="ECO:0000256" key="3">
    <source>
        <dbReference type="ARBA" id="ARBA00022679"/>
    </source>
</evidence>
<proteinExistence type="inferred from homology"/>
<reference evidence="5 6" key="1">
    <citation type="journal article" date="2015" name="Int. J. Syst. Evol. Microbiol.">
        <title>Hyunsoonleella pacifica sp. nov., isolated from seawater of South Pacific Gyre.</title>
        <authorList>
            <person name="Gao X."/>
            <person name="Zhang Z."/>
            <person name="Dai X."/>
            <person name="Zhang X.H."/>
        </authorList>
    </citation>
    <scope>NUCLEOTIDE SEQUENCE [LARGE SCALE GENOMIC DNA]</scope>
    <source>
        <strain evidence="5 6">SW033</strain>
    </source>
</reference>
<dbReference type="OrthoDB" id="1326385at2"/>
<name>A0A4Q9FVH7_9FLAO</name>
<comment type="similarity">
    <text evidence="1">Belongs to the glycosyltransferase 2 family.</text>
</comment>
<comment type="caution">
    <text evidence="5">The sequence shown here is derived from an EMBL/GenBank/DDBJ whole genome shotgun (WGS) entry which is preliminary data.</text>
</comment>
<evidence type="ECO:0000256" key="2">
    <source>
        <dbReference type="ARBA" id="ARBA00022676"/>
    </source>
</evidence>
<evidence type="ECO:0000256" key="1">
    <source>
        <dbReference type="ARBA" id="ARBA00006739"/>
    </source>
</evidence>
<dbReference type="Proteomes" id="UP000292372">
    <property type="component" value="Unassembled WGS sequence"/>
</dbReference>
<dbReference type="PANTHER" id="PTHR43179:SF12">
    <property type="entry name" value="GALACTOFURANOSYLTRANSFERASE GLFT2"/>
    <property type="match status" value="1"/>
</dbReference>
<dbReference type="InterPro" id="IPR001173">
    <property type="entry name" value="Glyco_trans_2-like"/>
</dbReference>
<dbReference type="Pfam" id="PF00535">
    <property type="entry name" value="Glycos_transf_2"/>
    <property type="match status" value="1"/>
</dbReference>
<evidence type="ECO:0000313" key="5">
    <source>
        <dbReference type="EMBL" id="TBN18522.1"/>
    </source>
</evidence>
<dbReference type="RefSeq" id="WP_130935040.1">
    <property type="nucleotide sequence ID" value="NZ_BMEE01000001.1"/>
</dbReference>
<organism evidence="5 6">
    <name type="scientific">Hyunsoonleella pacifica</name>
    <dbReference type="NCBI Taxonomy" id="1080224"/>
    <lineage>
        <taxon>Bacteria</taxon>
        <taxon>Pseudomonadati</taxon>
        <taxon>Bacteroidota</taxon>
        <taxon>Flavobacteriia</taxon>
        <taxon>Flavobacteriales</taxon>
        <taxon>Flavobacteriaceae</taxon>
    </lineage>
</organism>
<keyword evidence="2" id="KW-0328">Glycosyltransferase</keyword>
<sequence>MIILIHNHQEVVEVLDVKLQPVEGFTFDKNIIYTFFQIAECYPDTLLIWCHVSFKPFLNLSGLPNIFHHNRVFATYNPSEIEFLPDYIGYVEQSYFIKVNKKVRYSTWISSSLVGGVRTSVIPYFETLNIKKERFSCVLNAIAKQGMPNGLFCYSEPKLLNALPVSNITELRCSMYELFKFVKQYYKFSWMFFLLCCLVVFEKKLPLISFIKALIVKTSHQNIDLSDISIKSSKVTVTKKSLDVVIPTIGREKYLYDVLKDFSKQTLLPKAIIIIEQNPDIDSTSKLRYLKAETWPFEIEHHFIHQTGVCNARNLALSKVKSEWVFLGDDDNRFQADMLESLMKGLEAVGSNVGTTVYIQPGETQQFFKTSQTSIFGAGNSIVKSELLNYVRFDDNYEFNYGEDTDFGMQLRNIGEEVVFFPNILITHLKAPIGGYRTKVKQLWESDTIPPKPSPPIMLLKKRYFTEIQLKGYKLLLFLKFYRQQDKKNPLMYYKAFKAQWERSLYWYNILIKG</sequence>
<dbReference type="CDD" id="cd00761">
    <property type="entry name" value="Glyco_tranf_GTA_type"/>
    <property type="match status" value="1"/>
</dbReference>
<dbReference type="PANTHER" id="PTHR43179">
    <property type="entry name" value="RHAMNOSYLTRANSFERASE WBBL"/>
    <property type="match status" value="1"/>
</dbReference>
<dbReference type="SUPFAM" id="SSF53448">
    <property type="entry name" value="Nucleotide-diphospho-sugar transferases"/>
    <property type="match status" value="1"/>
</dbReference>
<accession>A0A4Q9FVH7</accession>
<keyword evidence="6" id="KW-1185">Reference proteome</keyword>